<dbReference type="InterPro" id="IPR028992">
    <property type="entry name" value="Hedgehog/Intein_dom"/>
</dbReference>
<name>A0ABV6CJB8_9RHOB</name>
<dbReference type="EMBL" id="JBHLWQ010000056">
    <property type="protein sequence ID" value="MFC0200066.1"/>
    <property type="molecule type" value="Genomic_DNA"/>
</dbReference>
<proteinExistence type="predicted"/>
<dbReference type="PANTHER" id="PTHR38340:SF1">
    <property type="entry name" value="S-LAYER PROTEIN"/>
    <property type="match status" value="1"/>
</dbReference>
<dbReference type="PRINTS" id="PR00313">
    <property type="entry name" value="CABNDNGRPT"/>
</dbReference>
<dbReference type="InterPro" id="IPR018511">
    <property type="entry name" value="Hemolysin-typ_Ca-bd_CS"/>
</dbReference>
<evidence type="ECO:0000256" key="1">
    <source>
        <dbReference type="ARBA" id="ARBA00004613"/>
    </source>
</evidence>
<dbReference type="Gene3D" id="2.150.10.10">
    <property type="entry name" value="Serralysin-like metalloprotease, C-terminal"/>
    <property type="match status" value="3"/>
</dbReference>
<dbReference type="InterPro" id="IPR036844">
    <property type="entry name" value="Hint_dom_sf"/>
</dbReference>
<evidence type="ECO:0000313" key="5">
    <source>
        <dbReference type="EMBL" id="MFC0200066.1"/>
    </source>
</evidence>
<dbReference type="Pfam" id="PF00353">
    <property type="entry name" value="HemolysinCabind"/>
    <property type="match status" value="4"/>
</dbReference>
<dbReference type="InterPro" id="IPR050557">
    <property type="entry name" value="RTX_toxin/Mannuronan_C5-epim"/>
</dbReference>
<dbReference type="Gene3D" id="2.170.16.10">
    <property type="entry name" value="Hedgehog/Intein (Hint) domain"/>
    <property type="match status" value="1"/>
</dbReference>
<gene>
    <name evidence="5" type="ORF">ACFFIZ_06945</name>
</gene>
<feature type="domain" description="Hedgehog/Intein (Hint)" evidence="4">
    <location>
        <begin position="476"/>
        <end position="621"/>
    </location>
</feature>
<dbReference type="SUPFAM" id="SSF51294">
    <property type="entry name" value="Hedgehog/intein (Hint) domain"/>
    <property type="match status" value="1"/>
</dbReference>
<comment type="subcellular location">
    <subcellularLocation>
        <location evidence="1">Secreted</location>
    </subcellularLocation>
</comment>
<reference evidence="5 6" key="1">
    <citation type="submission" date="2024-09" db="EMBL/GenBank/DDBJ databases">
        <authorList>
            <person name="Sun Q."/>
            <person name="Mori K."/>
        </authorList>
    </citation>
    <scope>NUCLEOTIDE SEQUENCE [LARGE SCALE GENOMIC DNA]</scope>
    <source>
        <strain evidence="5 6">CCM 7904</strain>
    </source>
</reference>
<feature type="compositionally biased region" description="Low complexity" evidence="3">
    <location>
        <begin position="29"/>
        <end position="41"/>
    </location>
</feature>
<keyword evidence="2" id="KW-0964">Secreted</keyword>
<dbReference type="PANTHER" id="PTHR38340">
    <property type="entry name" value="S-LAYER PROTEIN"/>
    <property type="match status" value="1"/>
</dbReference>
<keyword evidence="6" id="KW-1185">Reference proteome</keyword>
<evidence type="ECO:0000256" key="2">
    <source>
        <dbReference type="ARBA" id="ARBA00022525"/>
    </source>
</evidence>
<dbReference type="RefSeq" id="WP_322630183.1">
    <property type="nucleotide sequence ID" value="NZ_JAOTBE010000010.1"/>
</dbReference>
<dbReference type="SUPFAM" id="SSF51120">
    <property type="entry name" value="beta-Roll"/>
    <property type="match status" value="2"/>
</dbReference>
<evidence type="ECO:0000313" key="6">
    <source>
        <dbReference type="Proteomes" id="UP001589795"/>
    </source>
</evidence>
<protein>
    <submittedName>
        <fullName evidence="5">Hint domain-containing protein</fullName>
    </submittedName>
</protein>
<organism evidence="5 6">
    <name type="scientific">Paracoccus rhizosphaerae</name>
    <dbReference type="NCBI Taxonomy" id="1133347"/>
    <lineage>
        <taxon>Bacteria</taxon>
        <taxon>Pseudomonadati</taxon>
        <taxon>Pseudomonadota</taxon>
        <taxon>Alphaproteobacteria</taxon>
        <taxon>Rhodobacterales</taxon>
        <taxon>Paracoccaceae</taxon>
        <taxon>Paracoccus</taxon>
    </lineage>
</organism>
<dbReference type="Pfam" id="PF13403">
    <property type="entry name" value="Hint_2"/>
    <property type="match status" value="1"/>
</dbReference>
<dbReference type="Proteomes" id="UP001589795">
    <property type="component" value="Unassembled WGS sequence"/>
</dbReference>
<accession>A0ABV6CJB8</accession>
<sequence length="678" mass="70387">MPEELQGTSAADTIVGGAGADSISGGAGDDLISGLDGNDTIDGGDGSDTVDGGEGADRLIWNGSAAGGDNDTYIGGDGHTPVFEGPYVIGVTGSENYTFDTYNHNGGDRLALNMDNGVGLTLTYDSTEAGSAVDANGNQIRFEGIERVHLGDGDNLVDASDAAIIYQDGPDHFVGMRLYSGAGSDTITGSSGTDYIHSGGGDDTIYAGEGNDVIETGGGDDVAYGEGGNDGYRWGDGHSDAAIGNDLYDGGEGHNTLNAWQSAPAEPGQNGPGVHVVLDSSASGDVDALGGVSGHLRFLNMQNLRTGGGDDIIDGSAAGVDGYRVFAYFGNDLIIGSSGNDTLEGGWGSDTINGGAGNDAISMTGDMFAAVSRPDAQKDTLVLQDGFGQDTVRGFAFGDELDADGNPAPADVLDISQLHDADGNPIDLNDVIVRGDVDQFGNSYAVISFPNGEELWMHGVDPETLTRTRLKGMGIPCFCTGTLIRTPRGDVAVEDLRVGDLVMTADHGARPIRWIGSRTLDGIDLAMAPKLRPIRIAANALGANLPERDLMVSPQHRILVRSAIAQRMFGADEILVAARQLIGLDGVEQIDVQSVSYFHLLFDGHQIVTANGAETESLYTGPEALKSLGDAAAEEIFALFPKLRDRPADPARPLAAGAKARQMVQRHRRNGKTLVGAA</sequence>
<evidence type="ECO:0000256" key="3">
    <source>
        <dbReference type="SAM" id="MobiDB-lite"/>
    </source>
</evidence>
<dbReference type="PROSITE" id="PS00330">
    <property type="entry name" value="HEMOLYSIN_CALCIUM"/>
    <property type="match status" value="3"/>
</dbReference>
<comment type="caution">
    <text evidence="5">The sequence shown here is derived from an EMBL/GenBank/DDBJ whole genome shotgun (WGS) entry which is preliminary data.</text>
</comment>
<evidence type="ECO:0000259" key="4">
    <source>
        <dbReference type="Pfam" id="PF13403"/>
    </source>
</evidence>
<dbReference type="InterPro" id="IPR011049">
    <property type="entry name" value="Serralysin-like_metalloprot_C"/>
</dbReference>
<feature type="region of interest" description="Disordered" evidence="3">
    <location>
        <begin position="29"/>
        <end position="57"/>
    </location>
</feature>
<dbReference type="InterPro" id="IPR001343">
    <property type="entry name" value="Hemolysn_Ca-bd"/>
</dbReference>